<dbReference type="InterPro" id="IPR021773">
    <property type="entry name" value="TPC11"/>
</dbReference>
<evidence type="ECO:0000313" key="3">
    <source>
        <dbReference type="EMBL" id="PWN23955.1"/>
    </source>
</evidence>
<reference evidence="3 4" key="1">
    <citation type="journal article" date="2018" name="Mol. Biol. Evol.">
        <title>Broad Genomic Sampling Reveals a Smut Pathogenic Ancestry of the Fungal Clade Ustilaginomycotina.</title>
        <authorList>
            <person name="Kijpornyongpan T."/>
            <person name="Mondo S.J."/>
            <person name="Barry K."/>
            <person name="Sandor L."/>
            <person name="Lee J."/>
            <person name="Lipzen A."/>
            <person name="Pangilinan J."/>
            <person name="LaButti K."/>
            <person name="Hainaut M."/>
            <person name="Henrissat B."/>
            <person name="Grigoriev I.V."/>
            <person name="Spatafora J.W."/>
            <person name="Aime M.C."/>
        </authorList>
    </citation>
    <scope>NUCLEOTIDE SEQUENCE [LARGE SCALE GENOMIC DNA]</scope>
    <source>
        <strain evidence="3 4">MCA 4718</strain>
    </source>
</reference>
<dbReference type="PANTHER" id="PTHR14374:SF0">
    <property type="entry name" value="TRAFFICKING PROTEIN PARTICLE COMPLEX SUBUNIT 11"/>
    <property type="match status" value="1"/>
</dbReference>
<dbReference type="Pfam" id="PF11817">
    <property type="entry name" value="Foie-gras_1"/>
    <property type="match status" value="1"/>
</dbReference>
<feature type="compositionally biased region" description="Low complexity" evidence="1">
    <location>
        <begin position="24"/>
        <end position="49"/>
    </location>
</feature>
<sequence length="1414" mass="153480">MNSYPAELTHHAYASMLVAGLTKPSPRSAPLARSESSSSRTGRSGASPSQPQGNSEATSSPSREPSAPVAGPSSSPLVALPTDFFPELCEQLAEVFLSRGRNAVWDPARGRSAVFHSVMVDHTVRLPPRKTRPSPRSIAAPDSTTTSAAQLAALQPRSPLSPLHPGSPLFPDGLVAPIWARKHRDLVPSVFVAFHCLVEPYVEDDAAAASAEPNASAEVGQQRKRKGLTGQELKARDDELIKLISDRKRGLVERGIKLTVVLLTSRAMLENAQLEARLSYIRRSSGLDSKASLFVLTPVPQSELGDFVTSLQTTLYEHSLDYYREHARRVRRKRARYPPSPAVVQPILQSVAASRPGGKAVDLTPLSREGWHARAEYKLAMFSEFHGDYESALSHYQEAYDLLAGQRGMLGSTMLLPPRTKRWAEAKVLCDTVSLRICRLYLYGDNGEAALTHFRKHVARFVELSSGWGIGDATFEFWSWLSKQYRLMGDLLDQATRLISGSPLPPFLLPLHAPPLPSYLLHPKIADHTQDFPSLRAAPNGLLSPNQAAMAAGTTTAGVLQGPGAFYYLAAVCAEERQKRFYRMRELEKKGEVSEGGAAALIHEKTVDHAAQIVEVYDRAREAFRAVNQQRHSCYAAAKIASVHAQTGQWKLALRFLQRLIRTYKADDWPLPLSHLLTSALICAEQCEDLHSETHLLLTAMAAMSSLPLTERGTVVSRWSSLVSHGVDSVPNGAEDATREPTPIMFEATRGPLVARVVFKEQAVAFGTSAAFQITIENPQGSDGPTLSFEEIVFNDQGGAVVCRREHRDKVSAAKGRHLTLDDVGSLDADQCETSTADLVWPSGCSKTYSGRIVSKSRDTLRISSIELKARHPIPYVLQLNVAVGDPLQSPEAPLWLAKPKRGKSLQWVHLEHRPDASSCFIKAPSHKLSVDLKHHPVGFLDEAVVVEIIVANEDRDPLVCSADVMLQPAYAGSQDELGQSIGGQPTLSGSLKDLSFGSIAPGAAARTSFFLRSRHRSGVRSMTIFVQSRSGSAAMNGDSEAATGAGEGSELVSETVNDISIPIQRIFRAEYSAEWRKGSASADGPGGEDMSRGSSQLSDGSSGAAASLADDSFDEIAKSPLVKQVQTIATANLHAAFGVLSKEAITISDVVVSLQDEQQHSARLVAPKSDTEEAARRRDEVRKFTLDGQWREGDRWGFSWLVEVDLKGSTESNRGPTGHLVITWARARPEGFEQGGKGGAAHDFFENISRLPLPILAPPHFNARVLVASPPVTHTLQPFTLVFVVVNPSSSQMDVNVFIDDSPVWIIGNRTLSIPGIPARGSRSVPTRLVPRQEGTWMLPRVRAFQQRTKEEMEAGLILNESQYGVPLHVRFRASAGATLGAAAMRAIASGAAQAEQEGPALSVLVLPQDTSA</sequence>
<feature type="region of interest" description="Disordered" evidence="1">
    <location>
        <begin position="1078"/>
        <end position="1107"/>
    </location>
</feature>
<evidence type="ECO:0000259" key="2">
    <source>
        <dbReference type="Pfam" id="PF11817"/>
    </source>
</evidence>
<dbReference type="InterPro" id="IPR011990">
    <property type="entry name" value="TPR-like_helical_dom_sf"/>
</dbReference>
<dbReference type="EMBL" id="KZ819321">
    <property type="protein sequence ID" value="PWN23955.1"/>
    <property type="molecule type" value="Genomic_DNA"/>
</dbReference>
<proteinExistence type="predicted"/>
<evidence type="ECO:0000313" key="4">
    <source>
        <dbReference type="Proteomes" id="UP000245942"/>
    </source>
</evidence>
<feature type="compositionally biased region" description="Polar residues" evidence="1">
    <location>
        <begin position="50"/>
        <end position="63"/>
    </location>
</feature>
<organism evidence="3 4">
    <name type="scientific">Pseudomicrostroma glucosiphilum</name>
    <dbReference type="NCBI Taxonomy" id="1684307"/>
    <lineage>
        <taxon>Eukaryota</taxon>
        <taxon>Fungi</taxon>
        <taxon>Dikarya</taxon>
        <taxon>Basidiomycota</taxon>
        <taxon>Ustilaginomycotina</taxon>
        <taxon>Exobasidiomycetes</taxon>
        <taxon>Microstromatales</taxon>
        <taxon>Microstromatales incertae sedis</taxon>
        <taxon>Pseudomicrostroma</taxon>
    </lineage>
</organism>
<dbReference type="PANTHER" id="PTHR14374">
    <property type="entry name" value="FOIE GRAS"/>
    <property type="match status" value="1"/>
</dbReference>
<keyword evidence="4" id="KW-1185">Reference proteome</keyword>
<feature type="compositionally biased region" description="Low complexity" evidence="1">
    <location>
        <begin position="1094"/>
        <end position="1107"/>
    </location>
</feature>
<accession>A0A316UL75</accession>
<feature type="region of interest" description="Disordered" evidence="1">
    <location>
        <begin position="126"/>
        <end position="148"/>
    </location>
</feature>
<dbReference type="OrthoDB" id="6278596at2759"/>
<protein>
    <recommendedName>
        <fullName evidence="2">Trafficking protein particle complex subunit 11 domain-containing protein</fullName>
    </recommendedName>
</protein>
<dbReference type="RefSeq" id="XP_025351115.1">
    <property type="nucleotide sequence ID" value="XM_025493992.1"/>
</dbReference>
<dbReference type="Proteomes" id="UP000245942">
    <property type="component" value="Unassembled WGS sequence"/>
</dbReference>
<feature type="region of interest" description="Disordered" evidence="1">
    <location>
        <begin position="22"/>
        <end position="75"/>
    </location>
</feature>
<dbReference type="GeneID" id="37015726"/>
<feature type="compositionally biased region" description="Low complexity" evidence="1">
    <location>
        <begin position="65"/>
        <end position="75"/>
    </location>
</feature>
<dbReference type="Gene3D" id="1.25.40.10">
    <property type="entry name" value="Tetratricopeptide repeat domain"/>
    <property type="match status" value="1"/>
</dbReference>
<gene>
    <name evidence="3" type="ORF">BCV69DRAFT_296261</name>
</gene>
<feature type="domain" description="Trafficking protein particle complex subunit 11" evidence="2">
    <location>
        <begin position="422"/>
        <end position="692"/>
    </location>
</feature>
<name>A0A316UL75_9BASI</name>
<dbReference type="STRING" id="1684307.A0A316UL75"/>
<evidence type="ECO:0000256" key="1">
    <source>
        <dbReference type="SAM" id="MobiDB-lite"/>
    </source>
</evidence>